<dbReference type="Pfam" id="PF13023">
    <property type="entry name" value="HD_3"/>
    <property type="match status" value="1"/>
</dbReference>
<sequence>MLSPKLIEQFFGAASIQRWNDYPRMVELVELDKQAHKFIIAYLIAKMEPKESINMRSLIEAGIFEFLRRVVVTDIRPDVFRKALQKKEKEINTWVLEQLYDSLSDIEDGAFYGRFKTYLNDSSMYKKERFVLKAASYMATRWEFSIVYQTSQFLNNIDRVKEAVEEEIEDYYELISVRKMAMNKKISKIVDLSGRLRFQKRWAQTPRIPETSVLGHMLIVAILGYFYSLSAKACDGRLVNNFFCALFHDFPEALTRDIISPVKYSVSGLDDIISEFEIKMIEEEILPYLPEGLIKEFKYLLGLYGDNQKDEFMNHINEHEIKMVEDVAVYNEEKYNAIDGKALKNCDNLAAFIEATLSISHGVRSKELIQGKEHIRGKLKEKGKIGNVDFYELALEIETYLGV</sequence>
<evidence type="ECO:0000313" key="2">
    <source>
        <dbReference type="EMBL" id="ARU47195.1"/>
    </source>
</evidence>
<dbReference type="SUPFAM" id="SSF109604">
    <property type="entry name" value="HD-domain/PDEase-like"/>
    <property type="match status" value="1"/>
</dbReference>
<accession>A0A1Y0HIL3</accession>
<dbReference type="AlphaFoldDB" id="A0A1Y0HIL3"/>
<feature type="domain" description="HD" evidence="1">
    <location>
        <begin position="194"/>
        <end position="373"/>
    </location>
</feature>
<dbReference type="KEGG" id="suls:Sdiek1_0006"/>
<dbReference type="Gene3D" id="1.10.3210.10">
    <property type="entry name" value="Hypothetical protein af1432"/>
    <property type="match status" value="2"/>
</dbReference>
<dbReference type="EMBL" id="CP021416">
    <property type="protein sequence ID" value="ARU47195.1"/>
    <property type="molecule type" value="Genomic_DNA"/>
</dbReference>
<reference evidence="3" key="1">
    <citation type="submission" date="2017-05" db="EMBL/GenBank/DDBJ databases">
        <title>Dechlorination kinetics govern the competition between two new strains of the genus Sulfurospirillum.</title>
        <authorList>
            <person name="Buttet G.F."/>
            <person name="Murray A.M."/>
            <person name="Goris T."/>
            <person name="Burion M."/>
            <person name="Lin B."/>
            <person name="Rolle M."/>
            <person name="Maillard J."/>
        </authorList>
    </citation>
    <scope>NUCLEOTIDE SEQUENCE [LARGE SCALE GENOMIC DNA]</scope>
    <source>
        <strain evidence="3">SL2-1</strain>
    </source>
</reference>
<protein>
    <submittedName>
        <fullName evidence="2">5'-deoxynucleotidase YfbR</fullName>
        <ecNumber evidence="2">3.1.3.89</ecNumber>
    </submittedName>
</protein>
<dbReference type="EC" id="3.1.3.89" evidence="2"/>
<organism evidence="2 3">
    <name type="scientific">Sulfurospirillum diekertiae</name>
    <dbReference type="NCBI Taxonomy" id="1854492"/>
    <lineage>
        <taxon>Bacteria</taxon>
        <taxon>Pseudomonadati</taxon>
        <taxon>Campylobacterota</taxon>
        <taxon>Epsilonproteobacteria</taxon>
        <taxon>Campylobacterales</taxon>
        <taxon>Sulfurospirillaceae</taxon>
        <taxon>Sulfurospirillum</taxon>
    </lineage>
</organism>
<dbReference type="InterPro" id="IPR006674">
    <property type="entry name" value="HD_domain"/>
</dbReference>
<gene>
    <name evidence="2" type="ORF">Sdiek1_0006</name>
</gene>
<evidence type="ECO:0000259" key="1">
    <source>
        <dbReference type="Pfam" id="PF13023"/>
    </source>
</evidence>
<name>A0A1Y0HIL3_9BACT</name>
<dbReference type="RefSeq" id="WP_087437324.1">
    <property type="nucleotide sequence ID" value="NZ_CP021416.1"/>
</dbReference>
<dbReference type="Proteomes" id="UP000196005">
    <property type="component" value="Chromosome"/>
</dbReference>
<evidence type="ECO:0000313" key="3">
    <source>
        <dbReference type="Proteomes" id="UP000196005"/>
    </source>
</evidence>
<keyword evidence="3" id="KW-1185">Reference proteome</keyword>
<proteinExistence type="predicted"/>
<dbReference type="GO" id="GO:0002953">
    <property type="term" value="F:5'-deoxynucleotidase activity"/>
    <property type="evidence" value="ECO:0007669"/>
    <property type="project" value="UniProtKB-EC"/>
</dbReference>
<keyword evidence="2" id="KW-0378">Hydrolase</keyword>